<name>A0A238H7S8_9BURK</name>
<keyword evidence="1" id="KW-1133">Transmembrane helix</keyword>
<proteinExistence type="predicted"/>
<feature type="transmembrane region" description="Helical" evidence="1">
    <location>
        <begin position="20"/>
        <end position="42"/>
    </location>
</feature>
<evidence type="ECO:0000313" key="2">
    <source>
        <dbReference type="EMBL" id="SMG01389.1"/>
    </source>
</evidence>
<protein>
    <recommendedName>
        <fullName evidence="4">N-terminal cleavage protein</fullName>
    </recommendedName>
</protein>
<dbReference type="AlphaFoldDB" id="A0A238H7S8"/>
<evidence type="ECO:0008006" key="4">
    <source>
        <dbReference type="Google" id="ProtNLM"/>
    </source>
</evidence>
<organism evidence="2 3">
    <name type="scientific">Burkholderia singularis</name>
    <dbReference type="NCBI Taxonomy" id="1503053"/>
    <lineage>
        <taxon>Bacteria</taxon>
        <taxon>Pseudomonadati</taxon>
        <taxon>Pseudomonadota</taxon>
        <taxon>Betaproteobacteria</taxon>
        <taxon>Burkholderiales</taxon>
        <taxon>Burkholderiaceae</taxon>
        <taxon>Burkholderia</taxon>
        <taxon>pseudomallei group</taxon>
    </lineage>
</organism>
<dbReference type="EMBL" id="FXAN01000072">
    <property type="protein sequence ID" value="SMG01389.1"/>
    <property type="molecule type" value="Genomic_DNA"/>
</dbReference>
<evidence type="ECO:0000313" key="3">
    <source>
        <dbReference type="Proteomes" id="UP000198460"/>
    </source>
</evidence>
<evidence type="ECO:0000256" key="1">
    <source>
        <dbReference type="SAM" id="Phobius"/>
    </source>
</evidence>
<keyword evidence="1" id="KW-0812">Transmembrane</keyword>
<sequence>MWSAGVKRRRMTRGGSLVEVTVASALLAMAALSVIAALLAAIRSERDAVYREQAWLLADSWAETARSVGPAGIDWQAAVTALPHGKLALVGAGGGMATLRIEWAGAQPAAEGPSSCTGVFVTAGGVRCVALAFATAGGG</sequence>
<accession>A0A238H7S8</accession>
<reference evidence="2 3" key="1">
    <citation type="submission" date="2017-04" db="EMBL/GenBank/DDBJ databases">
        <authorList>
            <person name="Afonso C.L."/>
            <person name="Miller P.J."/>
            <person name="Scott M.A."/>
            <person name="Spackman E."/>
            <person name="Goraichik I."/>
            <person name="Dimitrov K.M."/>
            <person name="Suarez D.L."/>
            <person name="Swayne D.E."/>
        </authorList>
    </citation>
    <scope>NUCLEOTIDE SEQUENCE [LARGE SCALE GENOMIC DNA]</scope>
    <source>
        <strain evidence="2">LMG 28154</strain>
    </source>
</reference>
<dbReference type="Proteomes" id="UP000198460">
    <property type="component" value="Unassembled WGS sequence"/>
</dbReference>
<keyword evidence="1" id="KW-0472">Membrane</keyword>
<gene>
    <name evidence="2" type="ORF">BSIN_0605</name>
</gene>